<dbReference type="InterPro" id="IPR016166">
    <property type="entry name" value="FAD-bd_PCMH"/>
</dbReference>
<name>E9AMB3_LEIMU</name>
<feature type="region of interest" description="Disordered" evidence="1">
    <location>
        <begin position="3635"/>
        <end position="3661"/>
    </location>
</feature>
<feature type="compositionally biased region" description="Low complexity" evidence="1">
    <location>
        <begin position="3635"/>
        <end position="3650"/>
    </location>
</feature>
<dbReference type="OMA" id="WHSYLHV"/>
<dbReference type="PhylomeDB" id="E9AMB3"/>
<keyword evidence="4" id="KW-1185">Reference proteome</keyword>
<feature type="compositionally biased region" description="Low complexity" evidence="1">
    <location>
        <begin position="557"/>
        <end position="567"/>
    </location>
</feature>
<evidence type="ECO:0000256" key="1">
    <source>
        <dbReference type="SAM" id="MobiDB-lite"/>
    </source>
</evidence>
<feature type="region of interest" description="Disordered" evidence="1">
    <location>
        <begin position="3322"/>
        <end position="3341"/>
    </location>
</feature>
<protein>
    <recommendedName>
        <fullName evidence="2">FAD-binding PCMH-type domain-containing protein</fullName>
    </recommendedName>
</protein>
<feature type="region of interest" description="Disordered" evidence="1">
    <location>
        <begin position="957"/>
        <end position="976"/>
    </location>
</feature>
<feature type="region of interest" description="Disordered" evidence="1">
    <location>
        <begin position="57"/>
        <end position="77"/>
    </location>
</feature>
<dbReference type="GO" id="GO:0071949">
    <property type="term" value="F:FAD binding"/>
    <property type="evidence" value="ECO:0007669"/>
    <property type="project" value="InterPro"/>
</dbReference>
<evidence type="ECO:0000313" key="4">
    <source>
        <dbReference type="Proteomes" id="UP000007259"/>
    </source>
</evidence>
<dbReference type="GeneID" id="13447206"/>
<feature type="compositionally biased region" description="Low complexity" evidence="1">
    <location>
        <begin position="3046"/>
        <end position="3066"/>
    </location>
</feature>
<gene>
    <name evidence="3" type="ORF">LMXM_08_0340</name>
</gene>
<dbReference type="PROSITE" id="PS51387">
    <property type="entry name" value="FAD_PCMH"/>
    <property type="match status" value="1"/>
</dbReference>
<feature type="compositionally biased region" description="Basic and acidic residues" evidence="1">
    <location>
        <begin position="2284"/>
        <end position="2294"/>
    </location>
</feature>
<feature type="region of interest" description="Disordered" evidence="1">
    <location>
        <begin position="2275"/>
        <end position="2294"/>
    </location>
</feature>
<organism evidence="3 4">
    <name type="scientific">Leishmania mexicana (strain MHOM/GT/2001/U1103)</name>
    <dbReference type="NCBI Taxonomy" id="929439"/>
    <lineage>
        <taxon>Eukaryota</taxon>
        <taxon>Discoba</taxon>
        <taxon>Euglenozoa</taxon>
        <taxon>Kinetoplastea</taxon>
        <taxon>Metakinetoplastina</taxon>
        <taxon>Trypanosomatida</taxon>
        <taxon>Trypanosomatidae</taxon>
        <taxon>Leishmaniinae</taxon>
        <taxon>Leishmania</taxon>
    </lineage>
</organism>
<dbReference type="EMBL" id="FR799561">
    <property type="protein sequence ID" value="CBZ24068.1"/>
    <property type="molecule type" value="Genomic_DNA"/>
</dbReference>
<feature type="region of interest" description="Disordered" evidence="1">
    <location>
        <begin position="552"/>
        <end position="580"/>
    </location>
</feature>
<dbReference type="OrthoDB" id="267208at2759"/>
<sequence length="4776" mass="508616">MAAGTRGPSVGHALRVRRTDSRILTCSHSTTCATHAGSTRAAASTFFSFLDGDERRTSRGHKSLSSPGPSSWPQQPRVTRRLAAAWQRACAESYRQVYVGRPMSTAHRSWRWTRTFAAEEELRAHFQRALRWRSDTAAQAAGGEELVAEAQLRSMAAFVVETYVSLRKKLESCCRPGAAVMLAARDSWSSSELQWQLLVFLVLADEVCAALGDSAACSGRASHWVSGVTEFSAVCECIAVVAAAQLCVLGHARCQRSVAGVCGTDTRHAETDAWEATAVAPHSLHVVRATRRVVEGVLGLCTGQNDGAVVPPKRTDASDVCSLDSWLGRQLCCLAETSCCSLHSVQRRRDQRAVLPVPPLLLLRLLVQSASWHGHCAAADVNGAQHLRHVCAAVLLIERVLECACVDTLAHCVDELRGALRLSRRFACEDERGGDMVRQRAWRHSRSSYKGARLDGGAAALAAPTGRFVCQVLDGCPPSISRLLLLPPENAAQLLRSTTGGPESPLDREVLAEEVVLLAPGMALSAAWRLHHTCVVGPMLCTSPTASAPALEHADATDAAGARDGAASEPSGVGDPDSREHGLLLRRLSTLEQVWSRLCPSSTCTATASLPAWWQALPTRFFSSILSQLDPPAIARMAEAVLETLRRLPPLLSAAHHEERVRARRSAGAARLEAEADVCGGAGEGTEVAQSRSGVLALPCILASAPTGAARAEVSQALLSRFCTALTTSARSGEGDNADLTMERVHGAGVCLAVLLACASTSLRDQTAATDDFLAAVTSLVDGREHPRHGRRENNYVYAALRSWWPGAMSNIMLARHAQLVRGASRFTVSASTGHGSGEEPRRNPLVSLSPAAQLALWWEEQSSLQAASADPLPRLRDSCYWTGMRIMRLCNTTAYLAATSTTTSSALSSQPLPSLPAPSTTDAEAAKVACTSAYDMLSLEQVCHLAIASAALPDPGEARETWNAPAGPSATAAPSTHAAHSSCAWTLATADAGVALFNGDLSSGDRVTSIFTHAMTVAREAGDGALNVLQHRQGRLLNDQQHESLVAALRDFSKRRFVKGAVALFYAHERQHRRLRLAEVELFAETAKRAPLPFLVRLLLYVPPPCESAVLARAIIAGAWKAYQRALHQHSRRVAAAAAERRRGSQRENAPLASSIRRQSCRSVEQAWYESLAVARRALALFPSTGDADGCGEEERRKTVGILHRLLCARPRSMQTHASSASTGATVLVDEWDSDAVQNAQLLAALLQSSSRSRQRLHVLQSASAHRSVGELCQVIQFCDANNDSATAVRAYLRFANAHATSSLHSRLPCTSAQGTLRRSSSTVDANDGRVVPLLSLDTCVALLRLASMHVVVACDEDAATYGVPVTASSSKRVPLTALVAYVEVHQVPSELSPPEAPRSGAVPLRDLGERRAAAEDAEMTMLLHMRAALEESAAAPSDIVAEAATAGAGLTSKPVGDAMLGDSGYHTHVKGTPASAVTAAAAATSHAMTYATNCIAAVQRLSPTLPASLRCVVHSDSAAIPLTAVLHDALRWCRLRPRSVPAREGAATAADGLDASALHSHADRADSDDPATADVVARLLAAMFQLDGAEMAEMVDAAHPRPVHALVTTAAAAVTATNVAPAMADVAEGDATSSVVVTRHTFACRVARANQDFWRLVRHSSALLSYVWDYLWELYRLEATVLWVSPAQQQRAYLAIAECAQVILAALQALDVWAVEMRAHEVRERGSSSDSDGDYQAHEQASLTGSRSRVPMAASSDWRPGSSVDEWRVQLRSEILQRMHARLFDESDQPDLTTTRRGETALATLPCSLASSGMADTTAAAIAYTTTVIQHCSTALESCAPTSALMQLAVDPIAATSPAASDESLSGSVMRTEGATSPREVRELLSQTTQQYYQALSQLTSASPPVTSGAGPLGPVHLSRLATDSFSYVLRCVTATAAAAPPRCPHTIGTVAESEAGGTTALLSRVAAADGMLRHVASLVQHASVLMEATDTAPHTANAGLLRILWCLSGALQYAAALLDECMAWWTLLDLEAAAAPTSERLCSSDTSSCDVERVFRSVNVTLAANSTLTHVRAQVQQLVASFADLYVSGWCGSVHARLPEVTRARLWSRDESRAQHLRVCLVLQHLANVSDDAAVPARLARAAEALQQALTRYPSSLAPSTETKAARARQHSCLMDLDELVDGEDHDVTVSVDSTAAATAQTLERTLLAYVTRGTWPAGVLVVAPGHMTAVPITALEASFQRAVMTCLSPSHAALLWRLFAALLDDGCHPSAAVEDTPPEGSHDVPRPMGGERDVAAERSLDVLCAVPTSLWRQLRRLSKESESDAASDVLRSSSARTEAPAVHSERVAVYAALLSRHPLVIMGVVRHPLLRHHQLAEAHREQWQPVQVGAGTEGADDASQAPSCEWLKKLILYGAEDDDSVAEARAAASNDAGESALSSTWTAPGSTVCRGAGGGLLRTSSAGPLALLSAQPLRERFVSALILAVLRDASLMCEGPSCVPVASVSQPADEATAAALPPSPCLSFVSSSVSAAVAAQRRECMLLELVQHLGYVAPHAVRTACRWITCTPYPPAACTQATSFPADDAPQARLMCSALSCTDATTLRRLRVALLSCGPWPTNVARALLEYATRVQRAATQQTAPQAQAGDGQTATMPFPEALELYQQQQPESKRHDMAEVPRAPIVTAQHHVDAVRGVRNPLLLRVLQHYADQVKDSAQRKRHRNGSGSAAPWGRSAFSSPPVVNSTSDPVPTVHTRGGCFVVRSSRLLPPAPAAPSSSVGSTCYGHYAGAGAPLSAIQLVCEEGARLVKALRTSTAPAVGDAAARIALRLRDLATAPSHPACVGLLSDAAFAKDVLALPMKRVAAAVMLAWRTLLVRSAELDCRERNWDSAVGDDGAFAAEVHNRTRNLSLREAGSRDRRCMTLLDVYAMFFLVASRVRDRLTAITPPPPQAKERQWLVSVQRELGYLKRELTAYWAAVLADEVMASEPVFQCGATGEAEAICARIDAYCRSGADGGAVRSLTLGLVTLEEHLHRAQARLQAVSQEHSASSSAPQAAHSPGAAEGKAAAELSRLQREAGAQLRDAGARLTSFPRSVTAEVSPRLEKDDVRASPEQAWSLWPPAASETYRLRACMRMSSDENALVTVTIRNPVSVVTYLCAWRREHVSASQTRRPDARAARRQENARSTTFRRCGVNGAACVLRPAVCLPSSSAAQSSRQPVISRGRARWVSQSTAVSLTDVWRAVDAFVRRGHFVLACMPGGGHSEASGCGPARGSGGGAVDTDSLQEEVDSTAAGTSPAGAGVVMQALLDLVSLEDSRLQKEQQQSRRQHAGLPSQGTLSGDTLHLLSVLRQLRQRLLSLAPAADAAASGAQGTEGAVTTVTAQTKGDPTPAVSPWAAFVPLSCVQGPSTLPTRRRSELGVAGTGPPSPVPSRGGIAWHSYLHVLHLCGDGLLCRFAQRRGRRASSSAAALTRITHQLQRVASLSAFEEQLTHSSVPSALRSRLLNGQDAQRIICFQLRGLQRIRDHVSMLGWTVDQDRELQLAQQTIVATVAAICALRRRSHHGQDSLHGEGAWDAAATARMRLSTQVRKQVAAVGDEEHVHQVEQATAACFYPALAHLLRQLPVTYPSRTAAAASAQEPSSSRQRSPVEDRVPRANDAATEVVTEFAGVAGSARRRHRPNYALAPQTTAATATAESDNAAAALLTTVYGVLCGAHEQQRCGSIHRCQSTEGAHTSTTPALAPVDSCSELHALLSAVVAAVQRRSRDADPWLLLEFLSGNEREALLPLAAAAEASYVETLMKAVALGASAPSPNQDSRRVVEAGLTLYALLHPWLPLSASARETCAMEAALSLVTLALPQLWVRLNGKRGVETSMKSSATSLWYLVQAVLVSILHHQQSARLSVRSIVLLGVIYSQLRDLEGETGGELDPVRSRRSSRTAPQADPNLLLWRILSALSVLSEKGAAEVRDAWISVREVDAVARGPSIGEYVPARATDDAVLTSVAEDIRLHTETGGPKPEVCSGAHVIEALYHASLQALWEDGSGNGATEQVSGRWKSPQLLAATRLRTWLACEDVAGASPIRTTANSRGSAAGATLHASTAVRLPVPQLCVLEEALCGMLKGVDGEAGGAGGHSRTVRGATSRGVPGPLAVRRDWLACLRTYTLYAELKRTCSPPLWRRQQNCLRNHAQNGDCDSSRHDDDQSGCDCVGDVASLVLELTVVAALSAADAAPHSRHSSAVSDEHQLALLSTFVRCCDALGTPLPNLPCSHRLGRERSWATPAMARVAPPRARVLGRASVDAHAAVRHLATTLLFRLAEDVSLSAPSARTILHDWRAVLTPLQALRRVTSAFPAPGARLPEAHAGTHLGPAQGSVWLLSTSSAGLRWGPVRQAGPSSAKLAGCLEVASSDVDSGGCDAVQPTGQQPQPESQEGRCHYNYSLQCVYYTTLRLLLRTGHLSKLPLPVLLKELLHPLAELERAAAEALTLSPTATEVAQGAAQPTARGRDDGAAGVNRKTENRLAVLVDVAQQLSMNLLLRASAAAAAARGGDGSSGSGWAMAYLVFKLLMQIENALCTQCGTPRSASDRDERAACARVPCVSPSRVFAARYADLLAQRGTCAPDYLAFMLVVSRHCQELLPTHGGGVPDESEAHEERRRLLQHAQLRHAVALAAPPPAVGAVMELFQFKHTAHCCRTMTAEQHLGAPLRTGSAVAFERSTAKQRQRVYSAEGVDGEPDILLGALTPDEQALVQRLHHLLQTSRGMPAPPLRSRGTK</sequence>
<feature type="domain" description="FAD-binding PCMH-type" evidence="2">
    <location>
        <begin position="3224"/>
        <end position="3391"/>
    </location>
</feature>
<feature type="region of interest" description="Disordered" evidence="1">
    <location>
        <begin position="3040"/>
        <end position="3072"/>
    </location>
</feature>
<dbReference type="VEuPathDB" id="TriTrypDB:LmxM.08.0340"/>
<dbReference type="Proteomes" id="UP000007259">
    <property type="component" value="Chromosome 8"/>
</dbReference>
<evidence type="ECO:0000313" key="3">
    <source>
        <dbReference type="EMBL" id="CBZ24068.1"/>
    </source>
</evidence>
<evidence type="ECO:0000259" key="2">
    <source>
        <dbReference type="PROSITE" id="PS51387"/>
    </source>
</evidence>
<feature type="region of interest" description="Disordered" evidence="1">
    <location>
        <begin position="1726"/>
        <end position="1761"/>
    </location>
</feature>
<feature type="compositionally biased region" description="Low complexity" evidence="1">
    <location>
        <begin position="63"/>
        <end position="76"/>
    </location>
</feature>
<proteinExistence type="predicted"/>
<accession>E9AMB3</accession>
<dbReference type="RefSeq" id="XP_003872597.1">
    <property type="nucleotide sequence ID" value="XM_003872548.1"/>
</dbReference>
<feature type="compositionally biased region" description="Polar residues" evidence="1">
    <location>
        <begin position="2738"/>
        <end position="2751"/>
    </location>
</feature>
<feature type="region of interest" description="Disordered" evidence="1">
    <location>
        <begin position="2715"/>
        <end position="2752"/>
    </location>
</feature>
<feature type="region of interest" description="Disordered" evidence="1">
    <location>
        <begin position="4494"/>
        <end position="4514"/>
    </location>
</feature>
<reference evidence="3 4" key="1">
    <citation type="journal article" date="2011" name="Genome Res.">
        <title>Chromosome and gene copy number variation allow major structural change between species and strains of Leishmania.</title>
        <authorList>
            <person name="Rogers M.B."/>
            <person name="Hilley J.D."/>
            <person name="Dickens N.J."/>
            <person name="Wilkes J."/>
            <person name="Bates P.A."/>
            <person name="Depledge D.P."/>
            <person name="Harris D."/>
            <person name="Her Y."/>
            <person name="Herzyk P."/>
            <person name="Imamura H."/>
            <person name="Otto T.D."/>
            <person name="Sanders M."/>
            <person name="Seeger K."/>
            <person name="Dujardin J.C."/>
            <person name="Berriman M."/>
            <person name="Smith D.F."/>
            <person name="Hertz-Fowler C."/>
            <person name="Mottram J.C."/>
        </authorList>
    </citation>
    <scope>NUCLEOTIDE SEQUENCE [LARGE SCALE GENOMIC DNA]</scope>
    <source>
        <strain evidence="3 4">MHOM/GT/2001/U1103</strain>
    </source>
</reference>
<dbReference type="KEGG" id="lmi:LMXM_08_0340"/>
<feature type="compositionally biased region" description="Low complexity" evidence="1">
    <location>
        <begin position="965"/>
        <end position="976"/>
    </location>
</feature>